<dbReference type="GO" id="GO:0030246">
    <property type="term" value="F:carbohydrate binding"/>
    <property type="evidence" value="ECO:0007669"/>
    <property type="project" value="UniProtKB-UniRule"/>
</dbReference>
<evidence type="ECO:0000256" key="6">
    <source>
        <dbReference type="ARBA" id="ARBA00023157"/>
    </source>
</evidence>
<evidence type="ECO:0000256" key="10">
    <source>
        <dbReference type="RuleBase" id="RU369099"/>
    </source>
</evidence>
<evidence type="ECO:0000256" key="1">
    <source>
        <dbReference type="ARBA" id="ARBA00004319"/>
    </source>
</evidence>
<dbReference type="PANTHER" id="PTHR15414:SF5">
    <property type="entry name" value="PROTEIN OS-9"/>
    <property type="match status" value="1"/>
</dbReference>
<comment type="function">
    <text evidence="10">Lectin involved in the quality control of the secretory pathway. As a member of the endoplasmic reticulum-associated degradation lumenal (ERAD-L) surveillance system, targets misfolded endoplasmic reticulum lumenal glycoproteins for degradation.</text>
</comment>
<evidence type="ECO:0000256" key="9">
    <source>
        <dbReference type="ARBA" id="ARBA00066177"/>
    </source>
</evidence>
<dbReference type="GO" id="GO:0005788">
    <property type="term" value="C:endoplasmic reticulum lumen"/>
    <property type="evidence" value="ECO:0007669"/>
    <property type="project" value="UniProtKB-SubCell"/>
</dbReference>
<dbReference type="FunFam" id="2.70.130.10:FF:000002">
    <property type="entry name" value="protein OS-9 isoform X1"/>
    <property type="match status" value="1"/>
</dbReference>
<evidence type="ECO:0000256" key="5">
    <source>
        <dbReference type="ARBA" id="ARBA00022824"/>
    </source>
</evidence>
<dbReference type="Proteomes" id="UP000261420">
    <property type="component" value="Unplaced"/>
</dbReference>
<feature type="region of interest" description="Disordered" evidence="11">
    <location>
        <begin position="261"/>
        <end position="310"/>
    </location>
</feature>
<comment type="subunit">
    <text evidence="9">Component of the HRD1 complex, which comprises at least SYNV1/HRD1, DERL1/2, FAM8A1, HERPUD1/HERP, OS9, SEL1L and UBE2J1. FAM8A1 is stabilized by interaction with SYNV1, which prevents its proteasomal degradation. OS9 and UBE2J1 recruitment to the complex may be mediated by SEL1L. Through this complex, may interact with ERLEC1 and HSPA5. Interacts (via C-terminus) with CPNE6 (via second C2 domain); this interaction occurs in a calcium-dependent manner in vitro. Interacts with CREB3.</text>
</comment>
<keyword evidence="7" id="KW-0325">Glycoprotein</keyword>
<protein>
    <recommendedName>
        <fullName evidence="10">Endoplasmic reticulum lectin</fullName>
    </recommendedName>
    <alternativeName>
        <fullName evidence="10">Protein OS-9</fullName>
    </alternativeName>
</protein>
<feature type="region of interest" description="Disordered" evidence="11">
    <location>
        <begin position="440"/>
        <end position="508"/>
    </location>
</feature>
<reference evidence="13" key="1">
    <citation type="submission" date="2025-08" db="UniProtKB">
        <authorList>
            <consortium name="Ensembl"/>
        </authorList>
    </citation>
    <scope>IDENTIFICATION</scope>
</reference>
<feature type="compositionally biased region" description="Basic and acidic residues" evidence="11">
    <location>
        <begin position="346"/>
        <end position="370"/>
    </location>
</feature>
<dbReference type="Ensembl" id="ENSSDUT00000009879.1">
    <property type="protein sequence ID" value="ENSSDUP00000009692.1"/>
    <property type="gene ID" value="ENSSDUG00000007076.1"/>
</dbReference>
<evidence type="ECO:0000256" key="2">
    <source>
        <dbReference type="ARBA" id="ARBA00009918"/>
    </source>
</evidence>
<dbReference type="InterPro" id="IPR009011">
    <property type="entry name" value="Man6P_isomerase_rcpt-bd_dom_sf"/>
</dbReference>
<dbReference type="InterPro" id="IPR044865">
    <property type="entry name" value="MRH_dom"/>
</dbReference>
<keyword evidence="3" id="KW-0732">Signal</keyword>
<dbReference type="GO" id="GO:0030970">
    <property type="term" value="P:retrograde protein transport, ER to cytosol"/>
    <property type="evidence" value="ECO:0007669"/>
    <property type="project" value="TreeGrafter"/>
</dbReference>
<feature type="compositionally biased region" description="Acidic residues" evidence="11">
    <location>
        <begin position="278"/>
        <end position="293"/>
    </location>
</feature>
<dbReference type="InterPro" id="IPR012913">
    <property type="entry name" value="OS9-like_dom"/>
</dbReference>
<dbReference type="InterPro" id="IPR045149">
    <property type="entry name" value="OS-9-like"/>
</dbReference>
<dbReference type="Pfam" id="PF07915">
    <property type="entry name" value="PRKCSH"/>
    <property type="match status" value="1"/>
</dbReference>
<evidence type="ECO:0000256" key="7">
    <source>
        <dbReference type="ARBA" id="ARBA00023180"/>
    </source>
</evidence>
<dbReference type="PROSITE" id="PS51914">
    <property type="entry name" value="MRH"/>
    <property type="match status" value="1"/>
</dbReference>
<accession>A0A3B4TUI1</accession>
<keyword evidence="14" id="KW-1185">Reference proteome</keyword>
<keyword evidence="5 10" id="KW-0256">Endoplasmic reticulum</keyword>
<evidence type="ECO:0000259" key="12">
    <source>
        <dbReference type="PROSITE" id="PS51914"/>
    </source>
</evidence>
<dbReference type="PANTHER" id="PTHR15414">
    <property type="entry name" value="OS-9-RELATED"/>
    <property type="match status" value="1"/>
</dbReference>
<proteinExistence type="inferred from homology"/>
<feature type="region of interest" description="Disordered" evidence="11">
    <location>
        <begin position="335"/>
        <end position="370"/>
    </location>
</feature>
<dbReference type="Gene3D" id="2.70.130.10">
    <property type="entry name" value="Mannose-6-phosphate receptor binding domain"/>
    <property type="match status" value="1"/>
</dbReference>
<evidence type="ECO:0000256" key="8">
    <source>
        <dbReference type="ARBA" id="ARBA00053710"/>
    </source>
</evidence>
<feature type="region of interest" description="Disordered" evidence="11">
    <location>
        <begin position="588"/>
        <end position="610"/>
    </location>
</feature>
<comment type="similarity">
    <text evidence="2 10">Belongs to the OS-9 family.</text>
</comment>
<dbReference type="SUPFAM" id="SSF50911">
    <property type="entry name" value="Mannose 6-phosphate receptor domain"/>
    <property type="match status" value="1"/>
</dbReference>
<feature type="domain" description="MRH" evidence="12">
    <location>
        <begin position="70"/>
        <end position="189"/>
    </location>
</feature>
<evidence type="ECO:0000256" key="11">
    <source>
        <dbReference type="SAM" id="MobiDB-lite"/>
    </source>
</evidence>
<keyword evidence="6" id="KW-1015">Disulfide bond</keyword>
<reference evidence="13" key="2">
    <citation type="submission" date="2025-09" db="UniProtKB">
        <authorList>
            <consortium name="Ensembl"/>
        </authorList>
    </citation>
    <scope>IDENTIFICATION</scope>
</reference>
<dbReference type="AlphaFoldDB" id="A0A3B4TUI1"/>
<organism evidence="13 14">
    <name type="scientific">Seriola dumerili</name>
    <name type="common">Greater amberjack</name>
    <name type="synonym">Caranx dumerili</name>
    <dbReference type="NCBI Taxonomy" id="41447"/>
    <lineage>
        <taxon>Eukaryota</taxon>
        <taxon>Metazoa</taxon>
        <taxon>Chordata</taxon>
        <taxon>Craniata</taxon>
        <taxon>Vertebrata</taxon>
        <taxon>Euteleostomi</taxon>
        <taxon>Actinopterygii</taxon>
        <taxon>Neopterygii</taxon>
        <taxon>Teleostei</taxon>
        <taxon>Neoteleostei</taxon>
        <taxon>Acanthomorphata</taxon>
        <taxon>Carangaria</taxon>
        <taxon>Carangiformes</taxon>
        <taxon>Carangidae</taxon>
        <taxon>Seriola</taxon>
    </lineage>
</organism>
<evidence type="ECO:0000256" key="4">
    <source>
        <dbReference type="ARBA" id="ARBA00022734"/>
    </source>
</evidence>
<comment type="function">
    <text evidence="8">Lectin component of the HRD1 complex, which functions in endoplasmic reticulum (ER) quality control and ER-associated degradation (ERAD). Specifically recognizes and binds improperly folded glycoproteins as well as hyperglycosylated proteins, retain them in the ER, and transfers them to the ubiquitination machinery and promote their degradation. Possible targets include TRPV4 as well as hyperglycosylated HSP90B1.</text>
</comment>
<dbReference type="GeneTree" id="ENSGT00530000063603"/>
<evidence type="ECO:0000313" key="14">
    <source>
        <dbReference type="Proteomes" id="UP000261420"/>
    </source>
</evidence>
<dbReference type="GO" id="GO:0030968">
    <property type="term" value="P:endoplasmic reticulum unfolded protein response"/>
    <property type="evidence" value="ECO:0007669"/>
    <property type="project" value="UniProtKB-UniRule"/>
</dbReference>
<name>A0A3B4TUI1_SERDU</name>
<evidence type="ECO:0000256" key="3">
    <source>
        <dbReference type="ARBA" id="ARBA00022729"/>
    </source>
</evidence>
<keyword evidence="4 10" id="KW-0430">Lectin</keyword>
<evidence type="ECO:0000313" key="13">
    <source>
        <dbReference type="Ensembl" id="ENSSDUP00000009692.1"/>
    </source>
</evidence>
<feature type="compositionally biased region" description="Basic and acidic residues" evidence="11">
    <location>
        <begin position="267"/>
        <end position="277"/>
    </location>
</feature>
<sequence>MKYGIQILPDPVILGQTEEVMMVSSKYKQLYECRLPAQAVRFHQDPASEPDSEGYTGPDIPDLLGPMHNAPCLVKTKDWWTYEFCHGQHIRQYHLEDTEIKGDILFLGYYESEFDWNNETAKASKQHRLKRYHSQTYVNGSKCDINGNPRETEVRFVCEEGSGDYIARVDEPQSCRYVLTIHTSRTCQHPFLRPPSTAKPQGIVCQPALSAQQYMDYVKAQVSDTKRKVEQISEELRNLDEMLAGNEGADGAVEVTAEEISPAPSDDSDHSDRKDTADVSEDGGSEEAEDSDFWEGVTKPETSKTTPSQQEIEKFNFKIITDPADLMKFVQHLKESNRKKAQNQAKSRDEKPTSDRVTEKLGEEEKDEDERLLQEFEDEMADLSVPSDQIEEIKEEMQKEFDNIINEAQQELETEGLKGEFDRTQATQTLETTLDKLLDHLEEKDVQDQEQQTAGIQRSRDPTRGSPSLAPKQPAADDHVKIKITKYKTGSSPDGEVKVQEMGEGDPQWQHIKDVVKEQLEKAGLKAEGKIEVKILTRKNAEEAGDQWLTEEDTKSFRELLINLLTGGTEEVYKEQKRQQELENNYKFVWGESQEESQSSSTSDSDDVDI</sequence>
<comment type="subcellular location">
    <subcellularLocation>
        <location evidence="1 10">Endoplasmic reticulum lumen</location>
    </subcellularLocation>
</comment>